<dbReference type="EMBL" id="BAAAPY010000003">
    <property type="protein sequence ID" value="GAA2075302.1"/>
    <property type="molecule type" value="Genomic_DNA"/>
</dbReference>
<comment type="caution">
    <text evidence="2">The sequence shown here is derived from an EMBL/GenBank/DDBJ whole genome shotgun (WGS) entry which is preliminary data.</text>
</comment>
<keyword evidence="1" id="KW-0472">Membrane</keyword>
<name>A0ABN2VWC3_9ACTN</name>
<reference evidence="2 3" key="1">
    <citation type="journal article" date="2019" name="Int. J. Syst. Evol. Microbiol.">
        <title>The Global Catalogue of Microorganisms (GCM) 10K type strain sequencing project: providing services to taxonomists for standard genome sequencing and annotation.</title>
        <authorList>
            <consortium name="The Broad Institute Genomics Platform"/>
            <consortium name="The Broad Institute Genome Sequencing Center for Infectious Disease"/>
            <person name="Wu L."/>
            <person name="Ma J."/>
        </authorList>
    </citation>
    <scope>NUCLEOTIDE SEQUENCE [LARGE SCALE GENOMIC DNA]</scope>
    <source>
        <strain evidence="2 3">JCM 15749</strain>
    </source>
</reference>
<feature type="transmembrane region" description="Helical" evidence="1">
    <location>
        <begin position="33"/>
        <end position="50"/>
    </location>
</feature>
<keyword evidence="1" id="KW-0812">Transmembrane</keyword>
<feature type="transmembrane region" description="Helical" evidence="1">
    <location>
        <begin position="85"/>
        <end position="106"/>
    </location>
</feature>
<sequence>MAVVASLLVIVGSFLPWVHTALGNVSGINGPGLWTAYAAFAGLAGAMMPWRRVGAVHLGVFAAVALVLPAWQVVHVLGLVGVGGWLPGTGLVLVACGGVLAATAALRSWRGL</sequence>
<evidence type="ECO:0000313" key="2">
    <source>
        <dbReference type="EMBL" id="GAA2075302.1"/>
    </source>
</evidence>
<accession>A0ABN2VWC3</accession>
<evidence type="ECO:0008006" key="4">
    <source>
        <dbReference type="Google" id="ProtNLM"/>
    </source>
</evidence>
<keyword evidence="3" id="KW-1185">Reference proteome</keyword>
<keyword evidence="1" id="KW-1133">Transmembrane helix</keyword>
<feature type="transmembrane region" description="Helical" evidence="1">
    <location>
        <begin position="57"/>
        <end position="79"/>
    </location>
</feature>
<dbReference type="Proteomes" id="UP001501480">
    <property type="component" value="Unassembled WGS sequence"/>
</dbReference>
<proteinExistence type="predicted"/>
<gene>
    <name evidence="2" type="ORF">GCM10009821_12940</name>
</gene>
<evidence type="ECO:0000313" key="3">
    <source>
        <dbReference type="Proteomes" id="UP001501480"/>
    </source>
</evidence>
<evidence type="ECO:0000256" key="1">
    <source>
        <dbReference type="SAM" id="Phobius"/>
    </source>
</evidence>
<protein>
    <recommendedName>
        <fullName evidence="4">SPW repeat-containing protein</fullName>
    </recommendedName>
</protein>
<organism evidence="2 3">
    <name type="scientific">Aeromicrobium halocynthiae</name>
    <dbReference type="NCBI Taxonomy" id="560557"/>
    <lineage>
        <taxon>Bacteria</taxon>
        <taxon>Bacillati</taxon>
        <taxon>Actinomycetota</taxon>
        <taxon>Actinomycetes</taxon>
        <taxon>Propionibacteriales</taxon>
        <taxon>Nocardioidaceae</taxon>
        <taxon>Aeromicrobium</taxon>
    </lineage>
</organism>